<dbReference type="Gene3D" id="3.40.50.2300">
    <property type="match status" value="1"/>
</dbReference>
<dbReference type="Gene3D" id="3.20.20.450">
    <property type="entry name" value="EAL domain"/>
    <property type="match status" value="1"/>
</dbReference>
<keyword evidence="6" id="KW-1185">Reference proteome</keyword>
<dbReference type="InterPro" id="IPR000160">
    <property type="entry name" value="GGDEF_dom"/>
</dbReference>
<feature type="domain" description="EAL" evidence="3">
    <location>
        <begin position="395"/>
        <end position="654"/>
    </location>
</feature>
<dbReference type="PANTHER" id="PTHR33121:SF79">
    <property type="entry name" value="CYCLIC DI-GMP PHOSPHODIESTERASE PDED-RELATED"/>
    <property type="match status" value="1"/>
</dbReference>
<dbReference type="InterPro" id="IPR011006">
    <property type="entry name" value="CheY-like_superfamily"/>
</dbReference>
<proteinExistence type="predicted"/>
<dbReference type="SUPFAM" id="SSF52172">
    <property type="entry name" value="CheY-like"/>
    <property type="match status" value="1"/>
</dbReference>
<dbReference type="SMART" id="SM00448">
    <property type="entry name" value="REC"/>
    <property type="match status" value="1"/>
</dbReference>
<dbReference type="InterPro" id="IPR029787">
    <property type="entry name" value="Nucleotide_cyclase"/>
</dbReference>
<evidence type="ECO:0000259" key="4">
    <source>
        <dbReference type="PROSITE" id="PS50887"/>
    </source>
</evidence>
<gene>
    <name evidence="5" type="ORF">QWY20_12670</name>
</gene>
<dbReference type="SMART" id="SM00267">
    <property type="entry name" value="GGDEF"/>
    <property type="match status" value="1"/>
</dbReference>
<dbReference type="Pfam" id="PF00563">
    <property type="entry name" value="EAL"/>
    <property type="match status" value="1"/>
</dbReference>
<dbReference type="SUPFAM" id="SSF55073">
    <property type="entry name" value="Nucleotide cyclase"/>
    <property type="match status" value="1"/>
</dbReference>
<evidence type="ECO:0000313" key="5">
    <source>
        <dbReference type="EMBL" id="MEE2002308.1"/>
    </source>
</evidence>
<dbReference type="InterPro" id="IPR043128">
    <property type="entry name" value="Rev_trsase/Diguanyl_cyclase"/>
</dbReference>
<keyword evidence="1" id="KW-0597">Phosphoprotein</keyword>
<feature type="domain" description="GGDEF" evidence="4">
    <location>
        <begin position="257"/>
        <end position="390"/>
    </location>
</feature>
<dbReference type="SUPFAM" id="SSF141868">
    <property type="entry name" value="EAL domain-like"/>
    <property type="match status" value="1"/>
</dbReference>
<dbReference type="InterPro" id="IPR050706">
    <property type="entry name" value="Cyclic-di-GMP_PDE-like"/>
</dbReference>
<accession>A0ABU7J709</accession>
<evidence type="ECO:0000313" key="6">
    <source>
        <dbReference type="Proteomes" id="UP001336314"/>
    </source>
</evidence>
<reference evidence="5 6" key="1">
    <citation type="submission" date="2023-07" db="EMBL/GenBank/DDBJ databases">
        <title>Alkalimonas sp., MEB108 novel, alkaliphilic bacterium isolated from Lonar Lake, India.</title>
        <authorList>
            <person name="Joshi A."/>
            <person name="Thite S."/>
        </authorList>
    </citation>
    <scope>NUCLEOTIDE SEQUENCE [LARGE SCALE GENOMIC DNA]</scope>
    <source>
        <strain evidence="5 6">MEB108</strain>
    </source>
</reference>
<dbReference type="InterPro" id="IPR035919">
    <property type="entry name" value="EAL_sf"/>
</dbReference>
<name>A0ABU7J709_9GAMM</name>
<feature type="modified residue" description="4-aspartylphosphate" evidence="1">
    <location>
        <position position="53"/>
    </location>
</feature>
<dbReference type="PROSITE" id="PS50110">
    <property type="entry name" value="RESPONSE_REGULATORY"/>
    <property type="match status" value="1"/>
</dbReference>
<protein>
    <submittedName>
        <fullName evidence="5">EAL domain-containing protein</fullName>
    </submittedName>
</protein>
<sequence>MQQAILLVDDEQSVLKALKRLFCRHGYDVVTANSGREAIEQLTSGPFPVIITDFRMPEMSGAELLRVVRERWPQTINLVLSGYTDFKSVVELLNEGLAFRFLEKPWDESDILQHVKDAFKAFYQLQQKNERDQLLLGSHSALIELDKNGTLQRANAAALVLMPELANTGQALPRLVNSSESEDLLRFCQGGLDDLLVWDQQQKAVLLERYLSDDFGHLVQLSHEVSVVGEPDFPPQVQLASEHELSTMLQRDLDSGLCCSLITLGISQHDVLNDLLGFRTADRLIVSITEALLQSLKTSEKLCYLNGDRFLLLLSDVDSEQGVLQRLEQICQAFQAAMSRQHKMGQIKLFGVYGMAPEDGLTLKELLSPMRLCMTHQAKSARQSFCRFDEQLVKDYRRNFEISRALLQPELEQQLQLKFQPKMNCDDDIVGAEVLLRWFEPQKHGWVSPAVFVPIAERDGQILDIGRWVLTKVCKQLAEWQHAGDVLLPIAVNLSGRQLKEDTGLVPFIAELLEQYQIPPSILNFELTETYLVQDLQQCQQQMLRLRELGCMLYIDDFGCGYSSLSYLSRLPADAIKLDKSLIDELESSLAVQSMVRNIIRMSHDLNLLVVAEGIETSFQLELLKDMGCDLFQGFLLAQPLAAQDFSQKVRQGKAGD</sequence>
<dbReference type="Pfam" id="PF00990">
    <property type="entry name" value="GGDEF"/>
    <property type="match status" value="1"/>
</dbReference>
<dbReference type="EMBL" id="JAUHLI010000012">
    <property type="protein sequence ID" value="MEE2002308.1"/>
    <property type="molecule type" value="Genomic_DNA"/>
</dbReference>
<dbReference type="RefSeq" id="WP_330129377.1">
    <property type="nucleotide sequence ID" value="NZ_JAUHLI010000012.1"/>
</dbReference>
<organism evidence="5 6">
    <name type="scientific">Alkalimonas cellulosilytica</name>
    <dbReference type="NCBI Taxonomy" id="3058395"/>
    <lineage>
        <taxon>Bacteria</taxon>
        <taxon>Pseudomonadati</taxon>
        <taxon>Pseudomonadota</taxon>
        <taxon>Gammaproteobacteria</taxon>
        <taxon>Alkalimonas</taxon>
    </lineage>
</organism>
<evidence type="ECO:0000259" key="2">
    <source>
        <dbReference type="PROSITE" id="PS50110"/>
    </source>
</evidence>
<dbReference type="Pfam" id="PF00072">
    <property type="entry name" value="Response_reg"/>
    <property type="match status" value="1"/>
</dbReference>
<evidence type="ECO:0000256" key="1">
    <source>
        <dbReference type="PROSITE-ProRule" id="PRU00169"/>
    </source>
</evidence>
<dbReference type="Gene3D" id="3.30.70.270">
    <property type="match status" value="1"/>
</dbReference>
<dbReference type="PROSITE" id="PS50883">
    <property type="entry name" value="EAL"/>
    <property type="match status" value="1"/>
</dbReference>
<dbReference type="PROSITE" id="PS50887">
    <property type="entry name" value="GGDEF"/>
    <property type="match status" value="1"/>
</dbReference>
<dbReference type="PANTHER" id="PTHR33121">
    <property type="entry name" value="CYCLIC DI-GMP PHOSPHODIESTERASE PDEF"/>
    <property type="match status" value="1"/>
</dbReference>
<dbReference type="InterPro" id="IPR001789">
    <property type="entry name" value="Sig_transdc_resp-reg_receiver"/>
</dbReference>
<dbReference type="CDD" id="cd01948">
    <property type="entry name" value="EAL"/>
    <property type="match status" value="1"/>
</dbReference>
<comment type="caution">
    <text evidence="5">The sequence shown here is derived from an EMBL/GenBank/DDBJ whole genome shotgun (WGS) entry which is preliminary data.</text>
</comment>
<feature type="domain" description="Response regulatory" evidence="2">
    <location>
        <begin position="4"/>
        <end position="119"/>
    </location>
</feature>
<dbReference type="InterPro" id="IPR001633">
    <property type="entry name" value="EAL_dom"/>
</dbReference>
<dbReference type="Proteomes" id="UP001336314">
    <property type="component" value="Unassembled WGS sequence"/>
</dbReference>
<dbReference type="CDD" id="cd17569">
    <property type="entry name" value="REC_HupR-like"/>
    <property type="match status" value="1"/>
</dbReference>
<evidence type="ECO:0000259" key="3">
    <source>
        <dbReference type="PROSITE" id="PS50883"/>
    </source>
</evidence>
<dbReference type="SMART" id="SM00052">
    <property type="entry name" value="EAL"/>
    <property type="match status" value="1"/>
</dbReference>